<evidence type="ECO:0000256" key="3">
    <source>
        <dbReference type="ARBA" id="ARBA00022692"/>
    </source>
</evidence>
<evidence type="ECO:0000313" key="6">
    <source>
        <dbReference type="EMBL" id="QNU66058.1"/>
    </source>
</evidence>
<comment type="similarity">
    <text evidence="2">Belongs to the TMEM86 family.</text>
</comment>
<evidence type="ECO:0000313" key="7">
    <source>
        <dbReference type="Proteomes" id="UP000306409"/>
    </source>
</evidence>
<dbReference type="OrthoDB" id="1758248at2"/>
<gene>
    <name evidence="6" type="ORF">EHE19_014375</name>
</gene>
<dbReference type="AlphaFoldDB" id="A0A4U7JH96"/>
<dbReference type="PANTHER" id="PTHR31885">
    <property type="entry name" value="GH04784P"/>
    <property type="match status" value="1"/>
</dbReference>
<keyword evidence="5" id="KW-0472">Membrane</keyword>
<dbReference type="Proteomes" id="UP000306409">
    <property type="component" value="Chromosome"/>
</dbReference>
<sequence length="236" mass="26414">MNIILFILMLISAGNLIIVGWLKLAVVTFIFKCLSSSLFIATAIFSYKKNPSNTKFFALMLSGLVFSFGGDVFLALDSISKDFFAIGVASFGIGHIMYSLGYSSMSKISLKDICMFLCFFIPTFLTIQWGDFEFNGMKNMIIFYAVIISFMVGKSLSMLKFYSISKKTILLMVSGSMLFFASDFVLLFSLFYPNVSSAAYELRAVNLTLYYLGQGLLALSFAYPIKDNKEGRYSFT</sequence>
<proteinExistence type="inferred from homology"/>
<dbReference type="Pfam" id="PF07947">
    <property type="entry name" value="YhhN"/>
    <property type="match status" value="1"/>
</dbReference>
<dbReference type="RefSeq" id="WP_137696806.1">
    <property type="nucleotide sequence ID" value="NZ_CP061336.1"/>
</dbReference>
<accession>A0A4U7JH96</accession>
<dbReference type="EMBL" id="CP061336">
    <property type="protein sequence ID" value="QNU66058.1"/>
    <property type="molecule type" value="Genomic_DNA"/>
</dbReference>
<dbReference type="GO" id="GO:0016020">
    <property type="term" value="C:membrane"/>
    <property type="evidence" value="ECO:0007669"/>
    <property type="project" value="UniProtKB-SubCell"/>
</dbReference>
<keyword evidence="4" id="KW-1133">Transmembrane helix</keyword>
<evidence type="ECO:0000256" key="2">
    <source>
        <dbReference type="ARBA" id="ARBA00007375"/>
    </source>
</evidence>
<dbReference type="PANTHER" id="PTHR31885:SF6">
    <property type="entry name" value="GH04784P"/>
    <property type="match status" value="1"/>
</dbReference>
<keyword evidence="3" id="KW-0812">Transmembrane</keyword>
<dbReference type="GO" id="GO:0016787">
    <property type="term" value="F:hydrolase activity"/>
    <property type="evidence" value="ECO:0007669"/>
    <property type="project" value="TreeGrafter"/>
</dbReference>
<organism evidence="6 7">
    <name type="scientific">Ruminiclostridium herbifermentans</name>
    <dbReference type="NCBI Taxonomy" id="2488810"/>
    <lineage>
        <taxon>Bacteria</taxon>
        <taxon>Bacillati</taxon>
        <taxon>Bacillota</taxon>
        <taxon>Clostridia</taxon>
        <taxon>Eubacteriales</taxon>
        <taxon>Oscillospiraceae</taxon>
        <taxon>Ruminiclostridium</taxon>
    </lineage>
</organism>
<evidence type="ECO:0000256" key="5">
    <source>
        <dbReference type="ARBA" id="ARBA00023136"/>
    </source>
</evidence>
<protein>
    <submittedName>
        <fullName evidence="6">Lysoplasmalogenase</fullName>
    </submittedName>
</protein>
<reference evidence="6 7" key="1">
    <citation type="submission" date="2020-09" db="EMBL/GenBank/DDBJ databases">
        <title>Characterization and genome sequencing of Ruminiclostridium sp. nov. MA18.</title>
        <authorList>
            <person name="Rettenmaier R."/>
            <person name="Kowollik M.-L."/>
            <person name="Liebl W."/>
            <person name="Zverlov V."/>
        </authorList>
    </citation>
    <scope>NUCLEOTIDE SEQUENCE [LARGE SCALE GENOMIC DNA]</scope>
    <source>
        <strain evidence="6 7">MA18</strain>
    </source>
</reference>
<evidence type="ECO:0000256" key="1">
    <source>
        <dbReference type="ARBA" id="ARBA00004141"/>
    </source>
</evidence>
<dbReference type="KEGG" id="rher:EHE19_014375"/>
<name>A0A4U7JH96_9FIRM</name>
<dbReference type="InterPro" id="IPR012506">
    <property type="entry name" value="TMEM86B-like"/>
</dbReference>
<keyword evidence="7" id="KW-1185">Reference proteome</keyword>
<comment type="subcellular location">
    <subcellularLocation>
        <location evidence="1">Membrane</location>
        <topology evidence="1">Multi-pass membrane protein</topology>
    </subcellularLocation>
</comment>
<evidence type="ECO:0000256" key="4">
    <source>
        <dbReference type="ARBA" id="ARBA00022989"/>
    </source>
</evidence>